<protein>
    <submittedName>
        <fullName evidence="1">(northern house mosquito) hypothetical protein</fullName>
    </submittedName>
</protein>
<dbReference type="EMBL" id="HBUE01240908">
    <property type="protein sequence ID" value="CAG6549423.1"/>
    <property type="molecule type" value="Transcribed_RNA"/>
</dbReference>
<reference evidence="1" key="1">
    <citation type="submission" date="2021-05" db="EMBL/GenBank/DDBJ databases">
        <authorList>
            <person name="Alioto T."/>
            <person name="Alioto T."/>
            <person name="Gomez Garrido J."/>
        </authorList>
    </citation>
    <scope>NUCLEOTIDE SEQUENCE</scope>
</reference>
<proteinExistence type="predicted"/>
<dbReference type="AlphaFoldDB" id="A0A8D8I7Z8"/>
<name>A0A8D8I7Z8_CULPI</name>
<dbReference type="EMBL" id="HBUE01240909">
    <property type="protein sequence ID" value="CAG6549425.1"/>
    <property type="molecule type" value="Transcribed_RNA"/>
</dbReference>
<accession>A0A8D8I7Z8</accession>
<organism evidence="1">
    <name type="scientific">Culex pipiens</name>
    <name type="common">House mosquito</name>
    <dbReference type="NCBI Taxonomy" id="7175"/>
    <lineage>
        <taxon>Eukaryota</taxon>
        <taxon>Metazoa</taxon>
        <taxon>Ecdysozoa</taxon>
        <taxon>Arthropoda</taxon>
        <taxon>Hexapoda</taxon>
        <taxon>Insecta</taxon>
        <taxon>Pterygota</taxon>
        <taxon>Neoptera</taxon>
        <taxon>Endopterygota</taxon>
        <taxon>Diptera</taxon>
        <taxon>Nematocera</taxon>
        <taxon>Culicoidea</taxon>
        <taxon>Culicidae</taxon>
        <taxon>Culicinae</taxon>
        <taxon>Culicini</taxon>
        <taxon>Culex</taxon>
        <taxon>Culex</taxon>
    </lineage>
</organism>
<evidence type="ECO:0000313" key="1">
    <source>
        <dbReference type="EMBL" id="CAG6549425.1"/>
    </source>
</evidence>
<sequence length="104" mass="11631">MEQYCSKDDSVWNRRTGSSTAACSVTVTSSETSTRNTTITGGSLRLRRLRSWSRRFSFSGSPLIVSQPSPPSQRMTTPASKVVDWIPRPRNVSSCFARRTSEVR</sequence>
<dbReference type="EMBL" id="HBUE01347956">
    <property type="protein sequence ID" value="CAG6601696.1"/>
    <property type="molecule type" value="Transcribed_RNA"/>
</dbReference>
<dbReference type="EMBL" id="HBUE01347955">
    <property type="protein sequence ID" value="CAG6601694.1"/>
    <property type="molecule type" value="Transcribed_RNA"/>
</dbReference>